<keyword evidence="3" id="KW-1185">Reference proteome</keyword>
<accession>A0AA37LXP2</accession>
<evidence type="ECO:0000313" key="2">
    <source>
        <dbReference type="EMBL" id="GJC89335.1"/>
    </source>
</evidence>
<reference evidence="2 3" key="1">
    <citation type="submission" date="2021-07" db="EMBL/GenBank/DDBJ databases">
        <title>Genome data of Colletotrichum spaethianum.</title>
        <authorList>
            <person name="Utami Y.D."/>
            <person name="Hiruma K."/>
        </authorList>
    </citation>
    <scope>NUCLEOTIDE SEQUENCE [LARGE SCALE GENOMIC DNA]</scope>
    <source>
        <strain evidence="2 3">MAFF 242679</strain>
    </source>
</reference>
<feature type="region of interest" description="Disordered" evidence="1">
    <location>
        <begin position="100"/>
        <end position="181"/>
    </location>
</feature>
<name>A0AA37LXP2_9PEZI</name>
<feature type="compositionally biased region" description="Pro residues" evidence="1">
    <location>
        <begin position="126"/>
        <end position="137"/>
    </location>
</feature>
<comment type="caution">
    <text evidence="2">The sequence shown here is derived from an EMBL/GenBank/DDBJ whole genome shotgun (WGS) entry which is preliminary data.</text>
</comment>
<evidence type="ECO:0000313" key="3">
    <source>
        <dbReference type="Proteomes" id="UP001055172"/>
    </source>
</evidence>
<feature type="compositionally biased region" description="Low complexity" evidence="1">
    <location>
        <begin position="100"/>
        <end position="111"/>
    </location>
</feature>
<proteinExistence type="predicted"/>
<gene>
    <name evidence="2" type="ORF">ColLi_12173</name>
</gene>
<organism evidence="2 3">
    <name type="scientific">Colletotrichum liriopes</name>
    <dbReference type="NCBI Taxonomy" id="708192"/>
    <lineage>
        <taxon>Eukaryota</taxon>
        <taxon>Fungi</taxon>
        <taxon>Dikarya</taxon>
        <taxon>Ascomycota</taxon>
        <taxon>Pezizomycotina</taxon>
        <taxon>Sordariomycetes</taxon>
        <taxon>Hypocreomycetidae</taxon>
        <taxon>Glomerellales</taxon>
        <taxon>Glomerellaceae</taxon>
        <taxon>Colletotrichum</taxon>
        <taxon>Colletotrichum spaethianum species complex</taxon>
    </lineage>
</organism>
<dbReference type="Proteomes" id="UP001055172">
    <property type="component" value="Unassembled WGS sequence"/>
</dbReference>
<sequence>MPQATNMGPEAKLEAHGIDLEVAYKKFLETKDSYALSSPDGSAQLISFIVDAYLKAQMTRSCLSVSDNAYRNLASPVELHAASHVGDNHHPLPERRVLFPQHPQQQPNPGQGEHDNGDEHDRSNPRPVPLPDTPSPSPRQRGPHRRGPDLDINTGVRRGRDDTGRPPAWGLSDEDKNKEEWEARDEEVRGLLGKLKRAMSNVVEVEIDARLAMWELSTKPL</sequence>
<evidence type="ECO:0000256" key="1">
    <source>
        <dbReference type="SAM" id="MobiDB-lite"/>
    </source>
</evidence>
<feature type="compositionally biased region" description="Basic and acidic residues" evidence="1">
    <location>
        <begin position="112"/>
        <end position="124"/>
    </location>
</feature>
<protein>
    <submittedName>
        <fullName evidence="2">Uncharacterized protein</fullName>
    </submittedName>
</protein>
<dbReference type="EMBL" id="BPPX01000040">
    <property type="protein sequence ID" value="GJC89335.1"/>
    <property type="molecule type" value="Genomic_DNA"/>
</dbReference>
<dbReference type="AlphaFoldDB" id="A0AA37LXP2"/>